<gene>
    <name evidence="11" type="ORF">GRAN_1983</name>
</gene>
<dbReference type="UniPathway" id="UPA00077">
    <property type="reaction ID" value="UER00156"/>
</dbReference>
<organism evidence="11 12">
    <name type="scientific">Granulicella sibirica</name>
    <dbReference type="NCBI Taxonomy" id="2479048"/>
    <lineage>
        <taxon>Bacteria</taxon>
        <taxon>Pseudomonadati</taxon>
        <taxon>Acidobacteriota</taxon>
        <taxon>Terriglobia</taxon>
        <taxon>Terriglobales</taxon>
        <taxon>Acidobacteriaceae</taxon>
        <taxon>Granulicella</taxon>
    </lineage>
</organism>
<keyword evidence="6 9" id="KW-0479">Metal-binding</keyword>
<evidence type="ECO:0000256" key="8">
    <source>
        <dbReference type="ARBA" id="ARBA00022909"/>
    </source>
</evidence>
<proteinExistence type="inferred from homology"/>
<dbReference type="PROSITE" id="PS00793">
    <property type="entry name" value="DHPS_2"/>
    <property type="match status" value="1"/>
</dbReference>
<name>A0A4Q0T4R8_9BACT</name>
<dbReference type="PANTHER" id="PTHR20941">
    <property type="entry name" value="FOLATE SYNTHESIS PROTEINS"/>
    <property type="match status" value="1"/>
</dbReference>
<comment type="pathway">
    <text evidence="3 9">Cofactor biosynthesis; tetrahydrofolate biosynthesis; 7,8-dihydrofolate from 2-amino-4-hydroxy-6-hydroxymethyl-7,8-dihydropteridine diphosphate and 4-aminobenzoate: step 1/2.</text>
</comment>
<dbReference type="NCBIfam" id="TIGR01496">
    <property type="entry name" value="DHPS"/>
    <property type="match status" value="1"/>
</dbReference>
<evidence type="ECO:0000256" key="1">
    <source>
        <dbReference type="ARBA" id="ARBA00000012"/>
    </source>
</evidence>
<evidence type="ECO:0000256" key="6">
    <source>
        <dbReference type="ARBA" id="ARBA00022723"/>
    </source>
</evidence>
<keyword evidence="12" id="KW-1185">Reference proteome</keyword>
<dbReference type="PROSITE" id="PS50972">
    <property type="entry name" value="PTERIN_BINDING"/>
    <property type="match status" value="1"/>
</dbReference>
<reference evidence="11 12" key="1">
    <citation type="submission" date="2018-11" db="EMBL/GenBank/DDBJ databases">
        <authorList>
            <person name="Mardanov A.V."/>
            <person name="Ravin N.V."/>
            <person name="Dedysh S.N."/>
        </authorList>
    </citation>
    <scope>NUCLEOTIDE SEQUENCE [LARGE SCALE GENOMIC DNA]</scope>
    <source>
        <strain evidence="11 12">AF10</strain>
    </source>
</reference>
<keyword evidence="8 9" id="KW-0289">Folate biosynthesis</keyword>
<comment type="caution">
    <text evidence="11">The sequence shown here is derived from an EMBL/GenBank/DDBJ whole genome shotgun (WGS) entry which is preliminary data.</text>
</comment>
<dbReference type="EMBL" id="RDSM01000001">
    <property type="protein sequence ID" value="RXH58673.1"/>
    <property type="molecule type" value="Genomic_DNA"/>
</dbReference>
<dbReference type="GO" id="GO:0046872">
    <property type="term" value="F:metal ion binding"/>
    <property type="evidence" value="ECO:0007669"/>
    <property type="project" value="UniProtKB-KW"/>
</dbReference>
<protein>
    <recommendedName>
        <fullName evidence="4 9">Dihydropteroate synthase</fullName>
        <shortName evidence="9">DHPS</shortName>
        <ecNumber evidence="4 9">2.5.1.15</ecNumber>
    </recommendedName>
    <alternativeName>
        <fullName evidence="9">Dihydropteroate pyrophosphorylase</fullName>
    </alternativeName>
</protein>
<reference evidence="12" key="2">
    <citation type="submission" date="2019-02" db="EMBL/GenBank/DDBJ databases">
        <title>Granulicella sibirica sp. nov., a psychrotolerant acidobacterium isolated from an organic soil layer in forested tundra, West Siberia.</title>
        <authorList>
            <person name="Oshkin I.Y."/>
            <person name="Kulichevskaya I.S."/>
            <person name="Rijpstra W.I.C."/>
            <person name="Sinninghe Damste J.S."/>
            <person name="Rakitin A.L."/>
            <person name="Ravin N.V."/>
            <person name="Dedysh S.N."/>
        </authorList>
    </citation>
    <scope>NUCLEOTIDE SEQUENCE [LARGE SCALE GENOMIC DNA]</scope>
    <source>
        <strain evidence="12">AF10</strain>
    </source>
</reference>
<feature type="domain" description="Pterin-binding" evidence="10">
    <location>
        <begin position="52"/>
        <end position="315"/>
    </location>
</feature>
<comment type="similarity">
    <text evidence="9">Belongs to the DHPS family.</text>
</comment>
<dbReference type="GO" id="GO:0046656">
    <property type="term" value="P:folic acid biosynthetic process"/>
    <property type="evidence" value="ECO:0007669"/>
    <property type="project" value="UniProtKB-KW"/>
</dbReference>
<sequence>MISIYDNNGPSSTKSGGTEVLLAIYNSQMSFAVRPLSSWRLRSRTLELGRKTLVMGILNVTPDSFSDGGRYLGQHDAIEHGLTLLDEGADLLDLGGESTRPDATPLPAEEEQRRVLPVLSAILKARPEAIVSIDTYHASTARLAVEAGAEIVNDVSGGLWDAAMLSTVAEMECGAILMHTRGKPEEWRSLALLAPEEIPSMVTGDLRQRTEEARAAGIAEDRVMLDPGFGFGKTGAQNYPLLAHLEQLHGLGFPLLVGISRKGFLTQTAYSLHHGHVPTPAQRLTLTTAANTAAVLAGAHVLRVHDVPAALEAAAIADAILGGN</sequence>
<keyword evidence="5 9" id="KW-0808">Transferase</keyword>
<comment type="catalytic activity">
    <reaction evidence="1">
        <text>(7,8-dihydropterin-6-yl)methyl diphosphate + 4-aminobenzoate = 7,8-dihydropteroate + diphosphate</text>
        <dbReference type="Rhea" id="RHEA:19949"/>
        <dbReference type="ChEBI" id="CHEBI:17836"/>
        <dbReference type="ChEBI" id="CHEBI:17839"/>
        <dbReference type="ChEBI" id="CHEBI:33019"/>
        <dbReference type="ChEBI" id="CHEBI:72950"/>
        <dbReference type="EC" id="2.5.1.15"/>
    </reaction>
</comment>
<evidence type="ECO:0000256" key="4">
    <source>
        <dbReference type="ARBA" id="ARBA00012458"/>
    </source>
</evidence>
<dbReference type="CDD" id="cd00739">
    <property type="entry name" value="DHPS"/>
    <property type="match status" value="1"/>
</dbReference>
<evidence type="ECO:0000313" key="12">
    <source>
        <dbReference type="Proteomes" id="UP000289437"/>
    </source>
</evidence>
<evidence type="ECO:0000256" key="2">
    <source>
        <dbReference type="ARBA" id="ARBA00001946"/>
    </source>
</evidence>
<keyword evidence="7 9" id="KW-0460">Magnesium</keyword>
<accession>A0A4Q0T4R8</accession>
<evidence type="ECO:0000256" key="9">
    <source>
        <dbReference type="RuleBase" id="RU361205"/>
    </source>
</evidence>
<dbReference type="GO" id="GO:0046654">
    <property type="term" value="P:tetrahydrofolate biosynthetic process"/>
    <property type="evidence" value="ECO:0007669"/>
    <property type="project" value="UniProtKB-UniPathway"/>
</dbReference>
<dbReference type="PANTHER" id="PTHR20941:SF1">
    <property type="entry name" value="FOLIC ACID SYNTHESIS PROTEIN FOL1"/>
    <property type="match status" value="1"/>
</dbReference>
<dbReference type="InterPro" id="IPR045031">
    <property type="entry name" value="DHP_synth-like"/>
</dbReference>
<evidence type="ECO:0000259" key="10">
    <source>
        <dbReference type="PROSITE" id="PS50972"/>
    </source>
</evidence>
<dbReference type="GO" id="GO:0004156">
    <property type="term" value="F:dihydropteroate synthase activity"/>
    <property type="evidence" value="ECO:0007669"/>
    <property type="project" value="UniProtKB-EC"/>
</dbReference>
<dbReference type="Gene3D" id="3.20.20.20">
    <property type="entry name" value="Dihydropteroate synthase-like"/>
    <property type="match status" value="1"/>
</dbReference>
<dbReference type="EC" id="2.5.1.15" evidence="4 9"/>
<evidence type="ECO:0000313" key="11">
    <source>
        <dbReference type="EMBL" id="RXH58673.1"/>
    </source>
</evidence>
<dbReference type="Proteomes" id="UP000289437">
    <property type="component" value="Unassembled WGS sequence"/>
</dbReference>
<dbReference type="AlphaFoldDB" id="A0A4Q0T4R8"/>
<evidence type="ECO:0000256" key="7">
    <source>
        <dbReference type="ARBA" id="ARBA00022842"/>
    </source>
</evidence>
<dbReference type="PROSITE" id="PS00792">
    <property type="entry name" value="DHPS_1"/>
    <property type="match status" value="1"/>
</dbReference>
<evidence type="ECO:0000256" key="5">
    <source>
        <dbReference type="ARBA" id="ARBA00022679"/>
    </source>
</evidence>
<dbReference type="SUPFAM" id="SSF51717">
    <property type="entry name" value="Dihydropteroate synthetase-like"/>
    <property type="match status" value="1"/>
</dbReference>
<evidence type="ECO:0000256" key="3">
    <source>
        <dbReference type="ARBA" id="ARBA00004763"/>
    </source>
</evidence>
<dbReference type="Pfam" id="PF00809">
    <property type="entry name" value="Pterin_bind"/>
    <property type="match status" value="1"/>
</dbReference>
<dbReference type="InterPro" id="IPR006390">
    <property type="entry name" value="DHP_synth_dom"/>
</dbReference>
<comment type="function">
    <text evidence="9">Catalyzes the condensation of para-aminobenzoate (pABA) with 6-hydroxymethyl-7,8-dihydropterin diphosphate (DHPt-PP) to form 7,8-dihydropteroate (H2Pte), the immediate precursor of folate derivatives.</text>
</comment>
<dbReference type="InterPro" id="IPR011005">
    <property type="entry name" value="Dihydropteroate_synth-like_sf"/>
</dbReference>
<dbReference type="InterPro" id="IPR000489">
    <property type="entry name" value="Pterin-binding_dom"/>
</dbReference>
<comment type="cofactor">
    <cofactor evidence="2 9">
        <name>Mg(2+)</name>
        <dbReference type="ChEBI" id="CHEBI:18420"/>
    </cofactor>
</comment>